<protein>
    <submittedName>
        <fullName evidence="1">Uncharacterized protein</fullName>
    </submittedName>
</protein>
<evidence type="ECO:0000313" key="1">
    <source>
        <dbReference type="EMBL" id="EBA07173.1"/>
    </source>
</evidence>
<dbReference type="OrthoDB" id="9849057at2"/>
<accession>A3K746</accession>
<organism evidence="1 2">
    <name type="scientific">Sagittula stellata (strain ATCC 700073 / DSM 11524 / E-37)</name>
    <dbReference type="NCBI Taxonomy" id="388399"/>
    <lineage>
        <taxon>Bacteria</taxon>
        <taxon>Pseudomonadati</taxon>
        <taxon>Pseudomonadota</taxon>
        <taxon>Alphaproteobacteria</taxon>
        <taxon>Rhodobacterales</taxon>
        <taxon>Roseobacteraceae</taxon>
        <taxon>Sagittula</taxon>
    </lineage>
</organism>
<gene>
    <name evidence="1" type="ORF">SSE37_13286</name>
</gene>
<comment type="caution">
    <text evidence="1">The sequence shown here is derived from an EMBL/GenBank/DDBJ whole genome shotgun (WGS) entry which is preliminary data.</text>
</comment>
<proteinExistence type="predicted"/>
<dbReference type="EMBL" id="AAYA01000011">
    <property type="protein sequence ID" value="EBA07173.1"/>
    <property type="molecule type" value="Genomic_DNA"/>
</dbReference>
<evidence type="ECO:0000313" key="2">
    <source>
        <dbReference type="Proteomes" id="UP000005713"/>
    </source>
</evidence>
<sequence>MNDTDIRLHEALENMFDTKTDTGNDTLEVTARELANAAEVEGKTGSVSTEAAMAVLREVAGPGDEIDGETARFAMPRSAA</sequence>
<dbReference type="RefSeq" id="WP_005861398.1">
    <property type="nucleotide sequence ID" value="NZ_AAYA01000011.1"/>
</dbReference>
<dbReference type="Proteomes" id="UP000005713">
    <property type="component" value="Unassembled WGS sequence"/>
</dbReference>
<reference evidence="1 2" key="1">
    <citation type="submission" date="2006-06" db="EMBL/GenBank/DDBJ databases">
        <authorList>
            <person name="Moran M.A."/>
            <person name="Ferriera S."/>
            <person name="Johnson J."/>
            <person name="Kravitz S."/>
            <person name="Beeson K."/>
            <person name="Sutton G."/>
            <person name="Rogers Y.-H."/>
            <person name="Friedman R."/>
            <person name="Frazier M."/>
            <person name="Venter J.C."/>
        </authorList>
    </citation>
    <scope>NUCLEOTIDE SEQUENCE [LARGE SCALE GENOMIC DNA]</scope>
    <source>
        <strain evidence="1 2">E-37</strain>
    </source>
</reference>
<dbReference type="AlphaFoldDB" id="A3K746"/>
<keyword evidence="2" id="KW-1185">Reference proteome</keyword>
<name>A3K746_SAGS3</name>